<dbReference type="Proteomes" id="UP001055219">
    <property type="component" value="Unassembled WGS sequence"/>
</dbReference>
<comment type="caution">
    <text evidence="1">The sequence shown here is derived from an EMBL/GenBank/DDBJ whole genome shotgun (WGS) entry which is preliminary data.</text>
</comment>
<name>A0A9P9Y4L0_9HYPO</name>
<evidence type="ECO:0000313" key="1">
    <source>
        <dbReference type="EMBL" id="KAI6783371.1"/>
    </source>
</evidence>
<dbReference type="RefSeq" id="XP_051364227.1">
    <property type="nucleotide sequence ID" value="XM_051504312.1"/>
</dbReference>
<dbReference type="EMBL" id="JAGIXG020000008">
    <property type="protein sequence ID" value="KAI6783371.1"/>
    <property type="molecule type" value="Genomic_DNA"/>
</dbReference>
<evidence type="ECO:0000313" key="2">
    <source>
        <dbReference type="Proteomes" id="UP001055219"/>
    </source>
</evidence>
<sequence>MCASGGDTAASVTGRYPGAVLTPTSGHTAMPVWWARPTCVQCIHRLPACRRAAATTSSVRSALPDAGPGLRWRIPGETSELERAAVSATRGWVEGHVPGLQTLVVSFTDYLYEDHITRPAARLPELKAMLLEPLADAFAPLASTQKQPFVVELPIAVFDDLIHLKCFATEAREHHFVEGWEWLRYPIARSDKELFYYIKQGTETGLFWDYQGRPGNYGHHSGHLVLS</sequence>
<reference evidence="1" key="2">
    <citation type="submission" date="2022-07" db="EMBL/GenBank/DDBJ databases">
        <authorList>
            <person name="Goncalves M.F.M."/>
            <person name="Hilario S."/>
            <person name="Van De Peer Y."/>
            <person name="Esteves A.C."/>
            <person name="Alves A."/>
        </authorList>
    </citation>
    <scope>NUCLEOTIDE SEQUENCE</scope>
    <source>
        <strain evidence="1">MUM 19.33</strain>
    </source>
</reference>
<gene>
    <name evidence="1" type="ORF">J7T54_004398</name>
</gene>
<dbReference type="OrthoDB" id="515692at2759"/>
<keyword evidence="2" id="KW-1185">Reference proteome</keyword>
<dbReference type="GeneID" id="75830886"/>
<reference evidence="1" key="1">
    <citation type="journal article" date="2021" name="J Fungi (Basel)">
        <title>Genomic and Metabolomic Analyses of the Marine Fungus Emericellopsis cladophorae: Insights into Saltwater Adaptability Mechanisms and Its Biosynthetic Potential.</title>
        <authorList>
            <person name="Goncalves M.F.M."/>
            <person name="Hilario S."/>
            <person name="Van de Peer Y."/>
            <person name="Esteves A.C."/>
            <person name="Alves A."/>
        </authorList>
    </citation>
    <scope>NUCLEOTIDE SEQUENCE</scope>
    <source>
        <strain evidence="1">MUM 19.33</strain>
    </source>
</reference>
<dbReference type="AlphaFoldDB" id="A0A9P9Y4L0"/>
<proteinExistence type="predicted"/>
<accession>A0A9P9Y4L0</accession>
<protein>
    <submittedName>
        <fullName evidence="1">Uncharacterized protein</fullName>
    </submittedName>
</protein>
<organism evidence="1 2">
    <name type="scientific">Emericellopsis cladophorae</name>
    <dbReference type="NCBI Taxonomy" id="2686198"/>
    <lineage>
        <taxon>Eukaryota</taxon>
        <taxon>Fungi</taxon>
        <taxon>Dikarya</taxon>
        <taxon>Ascomycota</taxon>
        <taxon>Pezizomycotina</taxon>
        <taxon>Sordariomycetes</taxon>
        <taxon>Hypocreomycetidae</taxon>
        <taxon>Hypocreales</taxon>
        <taxon>Bionectriaceae</taxon>
        <taxon>Emericellopsis</taxon>
    </lineage>
</organism>